<evidence type="ECO:0000313" key="3">
    <source>
        <dbReference type="EMBL" id="CAB3871115.1"/>
    </source>
</evidence>
<sequence>MQSRTTASTRAIPLFFYSTLVLAGALWAAAPARAAQEPVSAPAQVTAVVGGLDHPWAMAFLPDGGGVLITERPGKLRLLRTPGGLSKPLAGVPKVAASGQGGLLDVALSPDFAKDRYVYLSYAESDGDKSGTVVGRGRLSADATALEDFKVLFRQMPKLSSGLHFGSRLVFDRNGYLFISLGENNQRPTAQDLDKLQGKIVRLNRDGSVPTDNLFVGKPGARPEIWSYGHRNPQGMALNPWSGELWENEHGPRGGDEINRIQPGKNYGWPLATYGINYSGQPIPEAKGETVPGTEPPLFWWAKSPAISGMAFYDADRFPAWKHSVFIGALANQNLIRLTLDGNRVVGQEWLLGDRKSRIRDVRQGPDGYVYVLTDASPGQLLRLAPAPTGG</sequence>
<dbReference type="RefSeq" id="WP_175128713.1">
    <property type="nucleotide sequence ID" value="NZ_CADILD010000002.1"/>
</dbReference>
<dbReference type="Pfam" id="PF07995">
    <property type="entry name" value="GSDH"/>
    <property type="match status" value="1"/>
</dbReference>
<dbReference type="EMBL" id="CADILD010000002">
    <property type="protein sequence ID" value="CAB3871115.1"/>
    <property type="molecule type" value="Genomic_DNA"/>
</dbReference>
<proteinExistence type="predicted"/>
<feature type="chain" id="PRO_5028969147" evidence="1">
    <location>
        <begin position="35"/>
        <end position="391"/>
    </location>
</feature>
<dbReference type="GO" id="GO:0016491">
    <property type="term" value="F:oxidoreductase activity"/>
    <property type="evidence" value="ECO:0007669"/>
    <property type="project" value="UniProtKB-KW"/>
</dbReference>
<keyword evidence="3" id="KW-0560">Oxidoreductase</keyword>
<feature type="signal peptide" evidence="1">
    <location>
        <begin position="1"/>
        <end position="34"/>
    </location>
</feature>
<accession>A0A6S7D175</accession>
<dbReference type="InterPro" id="IPR011041">
    <property type="entry name" value="Quinoprot_gluc/sorb_DH_b-prop"/>
</dbReference>
<name>A0A6S7D175_9BURK</name>
<reference evidence="3 4" key="1">
    <citation type="submission" date="2020-04" db="EMBL/GenBank/DDBJ databases">
        <authorList>
            <person name="De Canck E."/>
        </authorList>
    </citation>
    <scope>NUCLEOTIDE SEQUENCE [LARGE SCALE GENOMIC DNA]</scope>
    <source>
        <strain evidence="3 4">LMG 1861</strain>
    </source>
</reference>
<dbReference type="Gene3D" id="2.120.10.30">
    <property type="entry name" value="TolB, C-terminal domain"/>
    <property type="match status" value="1"/>
</dbReference>
<evidence type="ECO:0000256" key="1">
    <source>
        <dbReference type="SAM" id="SignalP"/>
    </source>
</evidence>
<dbReference type="AlphaFoldDB" id="A0A6S7D175"/>
<evidence type="ECO:0000313" key="4">
    <source>
        <dbReference type="Proteomes" id="UP000494105"/>
    </source>
</evidence>
<dbReference type="EC" id="1.1.5.-" evidence="3"/>
<dbReference type="PANTHER" id="PTHR19328:SF75">
    <property type="entry name" value="ALDOSE SUGAR DEHYDROGENASE YLII"/>
    <property type="match status" value="1"/>
</dbReference>
<dbReference type="PANTHER" id="PTHR19328">
    <property type="entry name" value="HEDGEHOG-INTERACTING PROTEIN"/>
    <property type="match status" value="1"/>
</dbReference>
<protein>
    <submittedName>
        <fullName evidence="3">Aldose sugar dehydrogenase YliI</fullName>
        <ecNumber evidence="3">1.1.5.-</ecNumber>
    </submittedName>
</protein>
<dbReference type="InterPro" id="IPR012938">
    <property type="entry name" value="Glc/Sorbosone_DH"/>
</dbReference>
<keyword evidence="1" id="KW-0732">Signal</keyword>
<gene>
    <name evidence="3" type="primary">yliI</name>
    <name evidence="3" type="ORF">LMG1861_02768</name>
</gene>
<feature type="domain" description="Glucose/Sorbosone dehydrogenase" evidence="2">
    <location>
        <begin position="52"/>
        <end position="383"/>
    </location>
</feature>
<dbReference type="InterPro" id="IPR011042">
    <property type="entry name" value="6-blade_b-propeller_TolB-like"/>
</dbReference>
<organism evidence="3 4">
    <name type="scientific">Achromobacter piechaudii</name>
    <dbReference type="NCBI Taxonomy" id="72556"/>
    <lineage>
        <taxon>Bacteria</taxon>
        <taxon>Pseudomonadati</taxon>
        <taxon>Pseudomonadota</taxon>
        <taxon>Betaproteobacteria</taxon>
        <taxon>Burkholderiales</taxon>
        <taxon>Alcaligenaceae</taxon>
        <taxon>Achromobacter</taxon>
    </lineage>
</organism>
<dbReference type="SUPFAM" id="SSF50952">
    <property type="entry name" value="Soluble quinoprotein glucose dehydrogenase"/>
    <property type="match status" value="1"/>
</dbReference>
<evidence type="ECO:0000259" key="2">
    <source>
        <dbReference type="Pfam" id="PF07995"/>
    </source>
</evidence>
<dbReference type="Proteomes" id="UP000494105">
    <property type="component" value="Unassembled WGS sequence"/>
</dbReference>